<reference evidence="2 3" key="1">
    <citation type="submission" date="2019-05" db="EMBL/GenBank/DDBJ databases">
        <authorList>
            <consortium name="Science for Life Laboratories"/>
        </authorList>
    </citation>
    <scope>NUCLEOTIDE SEQUENCE [LARGE SCALE GENOMIC DNA]</scope>
    <source>
        <strain evidence="2">Soil9</strain>
    </source>
</reference>
<accession>A0A6P2D709</accession>
<feature type="transmembrane region" description="Helical" evidence="1">
    <location>
        <begin position="44"/>
        <end position="65"/>
    </location>
</feature>
<feature type="transmembrane region" description="Helical" evidence="1">
    <location>
        <begin position="12"/>
        <end position="32"/>
    </location>
</feature>
<dbReference type="Proteomes" id="UP000464178">
    <property type="component" value="Chromosome"/>
</dbReference>
<dbReference type="AlphaFoldDB" id="A0A6P2D709"/>
<feature type="transmembrane region" description="Helical" evidence="1">
    <location>
        <begin position="77"/>
        <end position="96"/>
    </location>
</feature>
<protein>
    <submittedName>
        <fullName evidence="2">Uncharacterized protein</fullName>
    </submittedName>
</protein>
<feature type="transmembrane region" description="Helical" evidence="1">
    <location>
        <begin position="102"/>
        <end position="124"/>
    </location>
</feature>
<evidence type="ECO:0000256" key="1">
    <source>
        <dbReference type="SAM" id="Phobius"/>
    </source>
</evidence>
<sequence>MRNLGRRIRGAIGMGLAWGVAWSGAGALVARVPGIDSDLPFPLLFAPFGFVTGIIFSGIFTVFEARSGFDRASLPRLAGWGAGSGLLLAGYIAALRGEMLEVLAFGPALALAGAVRAAGSLVVASRSERATLLSRSAVEGG</sequence>
<keyword evidence="1" id="KW-1133">Transmembrane helix</keyword>
<dbReference type="RefSeq" id="WP_162670557.1">
    <property type="nucleotide sequence ID" value="NZ_LR593886.1"/>
</dbReference>
<gene>
    <name evidence="2" type="ORF">SOIL9_14690</name>
</gene>
<dbReference type="KEGG" id="gms:SOIL9_14690"/>
<name>A0A6P2D709_9BACT</name>
<proteinExistence type="predicted"/>
<dbReference type="EMBL" id="LR593886">
    <property type="protein sequence ID" value="VTR96245.1"/>
    <property type="molecule type" value="Genomic_DNA"/>
</dbReference>
<evidence type="ECO:0000313" key="2">
    <source>
        <dbReference type="EMBL" id="VTR96245.1"/>
    </source>
</evidence>
<keyword evidence="1" id="KW-0472">Membrane</keyword>
<evidence type="ECO:0000313" key="3">
    <source>
        <dbReference type="Proteomes" id="UP000464178"/>
    </source>
</evidence>
<keyword evidence="3" id="KW-1185">Reference proteome</keyword>
<keyword evidence="1" id="KW-0812">Transmembrane</keyword>
<organism evidence="2 3">
    <name type="scientific">Gemmata massiliana</name>
    <dbReference type="NCBI Taxonomy" id="1210884"/>
    <lineage>
        <taxon>Bacteria</taxon>
        <taxon>Pseudomonadati</taxon>
        <taxon>Planctomycetota</taxon>
        <taxon>Planctomycetia</taxon>
        <taxon>Gemmatales</taxon>
        <taxon>Gemmataceae</taxon>
        <taxon>Gemmata</taxon>
    </lineage>
</organism>